<dbReference type="NCBIfam" id="TIGR01665">
    <property type="entry name" value="put_anti_recept"/>
    <property type="match status" value="1"/>
</dbReference>
<name>A0A8J3EN64_9BACL</name>
<accession>A0A8J3EN64</accession>
<dbReference type="PROSITE" id="PS51688">
    <property type="entry name" value="ICA"/>
    <property type="match status" value="1"/>
</dbReference>
<evidence type="ECO:0000259" key="3">
    <source>
        <dbReference type="PROSITE" id="PS51688"/>
    </source>
</evidence>
<proteinExistence type="predicted"/>
<feature type="domain" description="Peptidase S74" evidence="3">
    <location>
        <begin position="1215"/>
        <end position="1345"/>
    </location>
</feature>
<comment type="caution">
    <text evidence="4">The sequence shown here is derived from an EMBL/GenBank/DDBJ whole genome shotgun (WGS) entry which is preliminary data.</text>
</comment>
<feature type="region of interest" description="Disordered" evidence="2">
    <location>
        <begin position="447"/>
        <end position="467"/>
    </location>
</feature>
<dbReference type="EMBL" id="BMFV01000018">
    <property type="protein sequence ID" value="GGH83516.1"/>
    <property type="molecule type" value="Genomic_DNA"/>
</dbReference>
<reference evidence="4" key="2">
    <citation type="submission" date="2020-09" db="EMBL/GenBank/DDBJ databases">
        <authorList>
            <person name="Sun Q."/>
            <person name="Zhou Y."/>
        </authorList>
    </citation>
    <scope>NUCLEOTIDE SEQUENCE</scope>
    <source>
        <strain evidence="4">CGMCC 1.12777</strain>
    </source>
</reference>
<evidence type="ECO:0000313" key="5">
    <source>
        <dbReference type="Proteomes" id="UP000656813"/>
    </source>
</evidence>
<sequence>MIHLLDSNEKIIDNLVNTGAKKAYWGTKFTRDTSTGLFTFDVTTNIRRSFDNVTKLIAQEPDGALRLFLISALEKNHSDNGLIYTIGADGDYASLSKAKPLAPTTLTGATTETAVAYAIAGTDCVIGQVDFLGTQDITTTEYLSPWAFLQQVQSTFGGILDLRVEISGNSIVKYVDFKSPDDTFSGVELEFNRNIEGISVKEDRTKRVTRMVGEAFDSDGKLVTFAEINDGKDYVEDDDAYQRWNINGQHIYQIHQYDSESEDGTIDKQKMMNATQQAMRESINGVTAYQVTGIALEQMDIDYQKIRTYMNIRIKDTDFDPALYLTAQVTYSEMPEMGDPNGGYVYQFGDYQKINVSTDQEIENIQKKLLRNSNTWTSAKGDAVEAKQTANVANTTANDASQTAVSAQGTANTAQQTASDAANTANQAYTQATNAAQTADDALTAANGKNTNYYGPDPPTDPHPGDNWFVEDDSGTITAIKHWDGSHWVIDVDNASINDAIAQAQQDVTSALSQANSAYDTVNHLSQDVQTAFDNAQSALEKINNLRISSRNLVIDSTFNSGDLTHWQAAGGTGYKVLPPEGDKPSSNIVHLSNGDGNVQIWSDAAMVNVDGSQEFVVSFDIKIDDLSIVEDSDVIFCVRTVTNPRDNSSASSSWQQYIRKQDVSGLTNGQWVRYSAVIKPSAGTYIRVAPYLGMNGSVYWREISLVEGNRDAGWSPAPEDTVAQFKVVNNAIASRVSQTDYDSNNQAIQQQFSSFTQTLEGFQAQVADAEGNINRLTETSSSLQSTITNVSNANAASYQGIAVGGNFTGEFLINTNWDGSNNPAEILIDTSRGNKFYHPNGRVFTIKSGQEIATQMENGSPAVNGYIIFYGSDSSRFPIDSTVRSPDFIFGIYKDGQWYYDNNSEYVPFIPNEDDCLVARIGRSSDTVTGIDIFYLLNQSGFGSQISQLADDINLRVQKGDVINQINVSDESILIAGNRVHITGQTTIDNAVIKDAMIQSVSASKLNVNQLSAISANLGNITAGHIKGVTIEGSTISATGGTNTVQLTKYGLELKSSGGNGTYISPGEGIGFGDYFDGSPNSAIYSNPDNTITISAKHLQVISSVGNALQLVGYGGASYIEFYRNVGDSRTGYFGVPSPSNADMGWTNLNGDIDITPVTNVNINGHLTIEKQTFRIITDSSYGYIQTSRSEIRATQYASGTLIPLRASSFPTGSLEEYKQDIQPWEDSVIDIIKNADLYQYRLKSEVEAGIDKIRHGFVIGDGYRTPEMVIDGDGVEQYAMNSLSLKVGQELIARDEVKEQRIQVLEEQSQNIIVKQADHEDRIADLEQELVEAKQRISQLEAA</sequence>
<gene>
    <name evidence="4" type="ORF">GCM10007096_24500</name>
</gene>
<dbReference type="InterPro" id="IPR007119">
    <property type="entry name" value="Phage_tail_spike_N"/>
</dbReference>
<reference evidence="4" key="1">
    <citation type="journal article" date="2014" name="Int. J. Syst. Evol. Microbiol.">
        <title>Complete genome sequence of Corynebacterium casei LMG S-19264T (=DSM 44701T), isolated from a smear-ripened cheese.</title>
        <authorList>
            <consortium name="US DOE Joint Genome Institute (JGI-PGF)"/>
            <person name="Walter F."/>
            <person name="Albersmeier A."/>
            <person name="Kalinowski J."/>
            <person name="Ruckert C."/>
        </authorList>
    </citation>
    <scope>NUCLEOTIDE SEQUENCE</scope>
    <source>
        <strain evidence="4">CGMCC 1.12777</strain>
    </source>
</reference>
<dbReference type="RefSeq" id="WP_188497658.1">
    <property type="nucleotide sequence ID" value="NZ_BMFV01000018.1"/>
</dbReference>
<organism evidence="4 5">
    <name type="scientific">Pullulanibacillus pueri</name>
    <dbReference type="NCBI Taxonomy" id="1437324"/>
    <lineage>
        <taxon>Bacteria</taxon>
        <taxon>Bacillati</taxon>
        <taxon>Bacillota</taxon>
        <taxon>Bacilli</taxon>
        <taxon>Bacillales</taxon>
        <taxon>Sporolactobacillaceae</taxon>
        <taxon>Pullulanibacillus</taxon>
    </lineage>
</organism>
<feature type="coiled-coil region" evidence="1">
    <location>
        <begin position="1311"/>
        <end position="1345"/>
    </location>
</feature>
<keyword evidence="1" id="KW-0175">Coiled coil</keyword>
<evidence type="ECO:0000256" key="2">
    <source>
        <dbReference type="SAM" id="MobiDB-lite"/>
    </source>
</evidence>
<dbReference type="Proteomes" id="UP000656813">
    <property type="component" value="Unassembled WGS sequence"/>
</dbReference>
<evidence type="ECO:0000256" key="1">
    <source>
        <dbReference type="SAM" id="Coils"/>
    </source>
</evidence>
<keyword evidence="5" id="KW-1185">Reference proteome</keyword>
<evidence type="ECO:0000313" key="4">
    <source>
        <dbReference type="EMBL" id="GGH83516.1"/>
    </source>
</evidence>
<dbReference type="InterPro" id="IPR030392">
    <property type="entry name" value="S74_ICA"/>
</dbReference>
<protein>
    <recommendedName>
        <fullName evidence="3">Peptidase S74 domain-containing protein</fullName>
    </recommendedName>
</protein>